<dbReference type="AlphaFoldDB" id="A0A0F8XUK6"/>
<organism evidence="1">
    <name type="scientific">marine sediment metagenome</name>
    <dbReference type="NCBI Taxonomy" id="412755"/>
    <lineage>
        <taxon>unclassified sequences</taxon>
        <taxon>metagenomes</taxon>
        <taxon>ecological metagenomes</taxon>
    </lineage>
</organism>
<gene>
    <name evidence="1" type="ORF">LCGC14_2901790</name>
</gene>
<proteinExistence type="predicted"/>
<comment type="caution">
    <text evidence="1">The sequence shown here is derived from an EMBL/GenBank/DDBJ whole genome shotgun (WGS) entry which is preliminary data.</text>
</comment>
<evidence type="ECO:0000313" key="1">
    <source>
        <dbReference type="EMBL" id="KKK72648.1"/>
    </source>
</evidence>
<dbReference type="EMBL" id="LAZR01057157">
    <property type="protein sequence ID" value="KKK72648.1"/>
    <property type="molecule type" value="Genomic_DNA"/>
</dbReference>
<accession>A0A0F8XUK6</accession>
<sequence>MNGRRSLGQRLFRPPVPKPIAGSAPESFFTHLLDTALADEIATAVVPASARQPVGRLARQIVPLHLALVHLAEQTDGMTGGPAV</sequence>
<protein>
    <submittedName>
        <fullName evidence="1">Uncharacterized protein</fullName>
    </submittedName>
</protein>
<reference evidence="1" key="1">
    <citation type="journal article" date="2015" name="Nature">
        <title>Complex archaea that bridge the gap between prokaryotes and eukaryotes.</title>
        <authorList>
            <person name="Spang A."/>
            <person name="Saw J.H."/>
            <person name="Jorgensen S.L."/>
            <person name="Zaremba-Niedzwiedzka K."/>
            <person name="Martijn J."/>
            <person name="Lind A.E."/>
            <person name="van Eijk R."/>
            <person name="Schleper C."/>
            <person name="Guy L."/>
            <person name="Ettema T.J."/>
        </authorList>
    </citation>
    <scope>NUCLEOTIDE SEQUENCE</scope>
</reference>
<name>A0A0F8XUK6_9ZZZZ</name>
<feature type="non-terminal residue" evidence="1">
    <location>
        <position position="84"/>
    </location>
</feature>